<organism evidence="11 12">
    <name type="scientific">Durio zibethinus</name>
    <name type="common">Durian</name>
    <dbReference type="NCBI Taxonomy" id="66656"/>
    <lineage>
        <taxon>Eukaryota</taxon>
        <taxon>Viridiplantae</taxon>
        <taxon>Streptophyta</taxon>
        <taxon>Embryophyta</taxon>
        <taxon>Tracheophyta</taxon>
        <taxon>Spermatophyta</taxon>
        <taxon>Magnoliopsida</taxon>
        <taxon>eudicotyledons</taxon>
        <taxon>Gunneridae</taxon>
        <taxon>Pentapetalae</taxon>
        <taxon>rosids</taxon>
        <taxon>malvids</taxon>
        <taxon>Malvales</taxon>
        <taxon>Malvaceae</taxon>
        <taxon>Helicteroideae</taxon>
        <taxon>Durio</taxon>
    </lineage>
</organism>
<protein>
    <submittedName>
        <fullName evidence="12">Probable LRR receptor-like serine/threonine-protein kinase At4g36180</fullName>
    </submittedName>
</protein>
<dbReference type="AlphaFoldDB" id="A0A6P5Z5Z4"/>
<keyword evidence="8" id="KW-1133">Transmembrane helix</keyword>
<dbReference type="FunFam" id="3.80.10.10:FF:000041">
    <property type="entry name" value="LRR receptor-like serine/threonine-protein kinase ERECTA"/>
    <property type="match status" value="1"/>
</dbReference>
<sequence length="314" mass="35341">MLLCPEYVVDSSSWFRVIECGQLVQMMECCFFTNIGAVTKENFQIQKPDIYIQEFFYLNMILKWIRYSRKWSYQCSLDASHMLTNTAGQNQTPKLLTYCTLVLVEKPSTLKYKPISSITILVRGLNLLGLATSIVGRNDTDQQTLPEHYRVTKLELQLQKLAGSVSPYIGNLSFLRVLNIAGNCFNNEIPQEIGRLRRLEILEFSNNSINGELPSNLSGSSTLTIVHMLGNQLTGEIPSLLCNALISHRDILNTISQVGCESPQMILDTSSVGCVYYPNVTKYSNNIVVTYERHPRLDIRSGLLKSLPVGKCPS</sequence>
<evidence type="ECO:0000256" key="1">
    <source>
        <dbReference type="ARBA" id="ARBA00004196"/>
    </source>
</evidence>
<keyword evidence="9" id="KW-0472">Membrane</keyword>
<dbReference type="Pfam" id="PF00560">
    <property type="entry name" value="LRR_1"/>
    <property type="match status" value="2"/>
</dbReference>
<evidence type="ECO:0000256" key="2">
    <source>
        <dbReference type="ARBA" id="ARBA00004479"/>
    </source>
</evidence>
<evidence type="ECO:0000256" key="9">
    <source>
        <dbReference type="ARBA" id="ARBA00023136"/>
    </source>
</evidence>
<dbReference type="PANTHER" id="PTHR48059:SF4">
    <property type="entry name" value="POLYGALACTURONASE INHIBITOR 1-RELATED"/>
    <property type="match status" value="1"/>
</dbReference>
<dbReference type="PANTHER" id="PTHR48059">
    <property type="entry name" value="POLYGALACTURONASE INHIBITOR 1"/>
    <property type="match status" value="1"/>
</dbReference>
<keyword evidence="5" id="KW-0812">Transmembrane</keyword>
<keyword evidence="4" id="KW-0433">Leucine-rich repeat</keyword>
<keyword evidence="7" id="KW-0677">Repeat</keyword>
<dbReference type="GeneID" id="111297559"/>
<accession>A0A6P5Z5Z4</accession>
<evidence type="ECO:0000313" key="11">
    <source>
        <dbReference type="Proteomes" id="UP000515121"/>
    </source>
</evidence>
<gene>
    <name evidence="12" type="primary">LOC111297559</name>
</gene>
<dbReference type="GO" id="GO:0016020">
    <property type="term" value="C:membrane"/>
    <property type="evidence" value="ECO:0007669"/>
    <property type="project" value="UniProtKB-SubCell"/>
</dbReference>
<keyword evidence="6" id="KW-0732">Signal</keyword>
<dbReference type="OrthoDB" id="687555at2759"/>
<dbReference type="RefSeq" id="XP_022747972.1">
    <property type="nucleotide sequence ID" value="XM_022892237.1"/>
</dbReference>
<evidence type="ECO:0000256" key="5">
    <source>
        <dbReference type="ARBA" id="ARBA00022692"/>
    </source>
</evidence>
<dbReference type="KEGG" id="dzi:111297559"/>
<dbReference type="InterPro" id="IPR032675">
    <property type="entry name" value="LRR_dom_sf"/>
</dbReference>
<proteinExistence type="inferred from homology"/>
<dbReference type="Proteomes" id="UP000515121">
    <property type="component" value="Unplaced"/>
</dbReference>
<evidence type="ECO:0000313" key="12">
    <source>
        <dbReference type="RefSeq" id="XP_022747972.1"/>
    </source>
</evidence>
<comment type="subcellular location">
    <subcellularLocation>
        <location evidence="1">Cell envelope</location>
    </subcellularLocation>
    <subcellularLocation>
        <location evidence="2">Membrane</location>
        <topology evidence="2">Single-pass type I membrane protein</topology>
    </subcellularLocation>
</comment>
<evidence type="ECO:0000256" key="7">
    <source>
        <dbReference type="ARBA" id="ARBA00022737"/>
    </source>
</evidence>
<keyword evidence="11" id="KW-1185">Reference proteome</keyword>
<dbReference type="InterPro" id="IPR051848">
    <property type="entry name" value="PGIP"/>
</dbReference>
<name>A0A6P5Z5Z4_DURZI</name>
<evidence type="ECO:0000256" key="8">
    <source>
        <dbReference type="ARBA" id="ARBA00022989"/>
    </source>
</evidence>
<evidence type="ECO:0000256" key="6">
    <source>
        <dbReference type="ARBA" id="ARBA00022729"/>
    </source>
</evidence>
<evidence type="ECO:0000256" key="4">
    <source>
        <dbReference type="ARBA" id="ARBA00022614"/>
    </source>
</evidence>
<evidence type="ECO:0000256" key="3">
    <source>
        <dbReference type="ARBA" id="ARBA00009592"/>
    </source>
</evidence>
<dbReference type="Gene3D" id="3.80.10.10">
    <property type="entry name" value="Ribonuclease Inhibitor"/>
    <property type="match status" value="1"/>
</dbReference>
<evidence type="ECO:0000256" key="10">
    <source>
        <dbReference type="ARBA" id="ARBA00023180"/>
    </source>
</evidence>
<comment type="similarity">
    <text evidence="3">Belongs to the RLP family.</text>
</comment>
<dbReference type="InterPro" id="IPR001611">
    <property type="entry name" value="Leu-rich_rpt"/>
</dbReference>
<dbReference type="SUPFAM" id="SSF52058">
    <property type="entry name" value="L domain-like"/>
    <property type="match status" value="1"/>
</dbReference>
<keyword evidence="10" id="KW-0325">Glycoprotein</keyword>
<reference evidence="12" key="1">
    <citation type="submission" date="2025-08" db="UniProtKB">
        <authorList>
            <consortium name="RefSeq"/>
        </authorList>
    </citation>
    <scope>IDENTIFICATION</scope>
    <source>
        <tissue evidence="12">Fruit stalk</tissue>
    </source>
</reference>